<feature type="transmembrane region" description="Helical" evidence="1">
    <location>
        <begin position="165"/>
        <end position="187"/>
    </location>
</feature>
<evidence type="ECO:0000256" key="1">
    <source>
        <dbReference type="SAM" id="Phobius"/>
    </source>
</evidence>
<name>A0A921KKU8_9ACTN</name>
<dbReference type="AlphaFoldDB" id="A0A921KKU8"/>
<feature type="transmembrane region" description="Helical" evidence="1">
    <location>
        <begin position="207"/>
        <end position="236"/>
    </location>
</feature>
<gene>
    <name evidence="2" type="ORF">K8U72_02615</name>
</gene>
<reference evidence="2" key="1">
    <citation type="journal article" date="2021" name="PeerJ">
        <title>Extensive microbial diversity within the chicken gut microbiome revealed by metagenomics and culture.</title>
        <authorList>
            <person name="Gilroy R."/>
            <person name="Ravi A."/>
            <person name="Getino M."/>
            <person name="Pursley I."/>
            <person name="Horton D.L."/>
            <person name="Alikhan N.F."/>
            <person name="Baker D."/>
            <person name="Gharbi K."/>
            <person name="Hall N."/>
            <person name="Watson M."/>
            <person name="Adriaenssens E.M."/>
            <person name="Foster-Nyarko E."/>
            <person name="Jarju S."/>
            <person name="Secka A."/>
            <person name="Antonio M."/>
            <person name="Oren A."/>
            <person name="Chaudhuri R.R."/>
            <person name="La Ragione R."/>
            <person name="Hildebrand F."/>
            <person name="Pallen M.J."/>
        </authorList>
    </citation>
    <scope>NUCLEOTIDE SEQUENCE</scope>
    <source>
        <strain evidence="2">CHK124-7917</strain>
    </source>
</reference>
<accession>A0A921KKU8</accession>
<feature type="transmembrane region" description="Helical" evidence="1">
    <location>
        <begin position="80"/>
        <end position="109"/>
    </location>
</feature>
<feature type="transmembrane region" description="Helical" evidence="1">
    <location>
        <begin position="15"/>
        <end position="34"/>
    </location>
</feature>
<comment type="caution">
    <text evidence="2">The sequence shown here is derived from an EMBL/GenBank/DDBJ whole genome shotgun (WGS) entry which is preliminary data.</text>
</comment>
<proteinExistence type="predicted"/>
<reference evidence="2" key="2">
    <citation type="submission" date="2021-09" db="EMBL/GenBank/DDBJ databases">
        <authorList>
            <person name="Gilroy R."/>
        </authorList>
    </citation>
    <scope>NUCLEOTIDE SEQUENCE</scope>
    <source>
        <strain evidence="2">CHK124-7917</strain>
    </source>
</reference>
<dbReference type="Proteomes" id="UP000697330">
    <property type="component" value="Unassembled WGS sequence"/>
</dbReference>
<evidence type="ECO:0000313" key="2">
    <source>
        <dbReference type="EMBL" id="HJF44663.1"/>
    </source>
</evidence>
<keyword evidence="1" id="KW-0472">Membrane</keyword>
<feature type="transmembrane region" description="Helical" evidence="1">
    <location>
        <begin position="40"/>
        <end position="59"/>
    </location>
</feature>
<feature type="transmembrane region" description="Helical" evidence="1">
    <location>
        <begin position="129"/>
        <end position="153"/>
    </location>
</feature>
<keyword evidence="1" id="KW-1133">Transmembrane helix</keyword>
<sequence>MLRAYLIDMTVLRDYARGILALGIFVATCVSLGMRTTVVAPGLLAMTYFLLGVTGANSFDDLSGWGSFRLTMPLSRRDVVLARYGSILTLALGGLAVGLVVALALSAVALVVPLPGGLSSTLVPSEGDLLVMGFTALACLTVGSLFAALEVPLYFRFGNTTATQYLPLVPILAVVCPIIVLAGSGTIDVSTLSPEALAGALGLVASPAGVAACVVGMLALSAVLLGISAAISLHLYERREL</sequence>
<dbReference type="RefSeq" id="WP_274958660.1">
    <property type="nucleotide sequence ID" value="NZ_DYWQ01000041.1"/>
</dbReference>
<organism evidence="2 3">
    <name type="scientific">Thermophilibacter provencensis</name>
    <dbReference type="NCBI Taxonomy" id="1852386"/>
    <lineage>
        <taxon>Bacteria</taxon>
        <taxon>Bacillati</taxon>
        <taxon>Actinomycetota</taxon>
        <taxon>Coriobacteriia</taxon>
        <taxon>Coriobacteriales</taxon>
        <taxon>Atopobiaceae</taxon>
        <taxon>Thermophilibacter</taxon>
    </lineage>
</organism>
<protein>
    <submittedName>
        <fullName evidence="2">ABC-2 transporter permease</fullName>
    </submittedName>
</protein>
<dbReference type="InterPro" id="IPR025699">
    <property type="entry name" value="ABC2_memb-like"/>
</dbReference>
<dbReference type="EMBL" id="DYWQ01000041">
    <property type="protein sequence ID" value="HJF44663.1"/>
    <property type="molecule type" value="Genomic_DNA"/>
</dbReference>
<dbReference type="Pfam" id="PF13346">
    <property type="entry name" value="ABC2_membrane_5"/>
    <property type="match status" value="1"/>
</dbReference>
<keyword evidence="1" id="KW-0812">Transmembrane</keyword>
<evidence type="ECO:0000313" key="3">
    <source>
        <dbReference type="Proteomes" id="UP000697330"/>
    </source>
</evidence>